<organism evidence="3">
    <name type="scientific">Mastigamoeba balamuthi</name>
    <name type="common">Phreatamoeba balamuthi</name>
    <dbReference type="NCBI Taxonomy" id="108607"/>
    <lineage>
        <taxon>Eukaryota</taxon>
        <taxon>Amoebozoa</taxon>
        <taxon>Evosea</taxon>
        <taxon>Archamoebae</taxon>
        <taxon>Mastigamoebida</taxon>
        <taxon>Mastigamoebidae</taxon>
        <taxon>Mastigamoeba</taxon>
    </lineage>
</organism>
<feature type="chain" id="PRO_5004304111" evidence="1">
    <location>
        <begin position="20"/>
        <end position="255"/>
    </location>
</feature>
<sequence length="255" mass="26957">MRSAAIAVVLCAVLGSALAATKGIVPADDLTFDKLVDGSRHVLVEFVENSWKHTPGIEDRASPAAPSPPPKPAAVAKELAAQDDALVVSVETTDNKELAERLGFGGASSSLPALAYFAKGAAGRQTAPAQRLDGPVTDAEAAKQFFQSAVNPSITELRGLAATFVAAGDAQKKEMLSRAEAIVAGLEKGAAQYGRFFVANMKKIVAKGAPFVQAELDRLKQLSESKATTEEKQREFRSRIGILRLFQSQPPKSEL</sequence>
<evidence type="ECO:0000313" key="3">
    <source>
        <dbReference type="EMBL" id="AAO22148.1"/>
    </source>
</evidence>
<evidence type="ECO:0000256" key="1">
    <source>
        <dbReference type="SAM" id="SignalP"/>
    </source>
</evidence>
<protein>
    <submittedName>
        <fullName evidence="3">Protein disulfide isomerase-like protein</fullName>
    </submittedName>
</protein>
<dbReference type="Pfam" id="PF07749">
    <property type="entry name" value="ERp29"/>
    <property type="match status" value="1"/>
</dbReference>
<reference evidence="3" key="1">
    <citation type="submission" date="2002-11" db="EMBL/GenBank/DDBJ databases">
        <authorList>
            <person name="Moore D."/>
            <person name="Muller M."/>
        </authorList>
    </citation>
    <scope>NUCLEOTIDE SEQUENCE</scope>
    <source>
        <strain evidence="3">ATCC 30984</strain>
    </source>
</reference>
<dbReference type="Gene3D" id="3.40.30.10">
    <property type="entry name" value="Glutaredoxin"/>
    <property type="match status" value="1"/>
</dbReference>
<dbReference type="VEuPathDB" id="AmoebaDB:MBAL_009532"/>
<feature type="domain" description="Endoplasmic reticulum resident protein 29 C-terminal" evidence="2">
    <location>
        <begin position="154"/>
        <end position="246"/>
    </location>
</feature>
<evidence type="ECO:0000259" key="2">
    <source>
        <dbReference type="Pfam" id="PF07749"/>
    </source>
</evidence>
<dbReference type="GO" id="GO:0005783">
    <property type="term" value="C:endoplasmic reticulum"/>
    <property type="evidence" value="ECO:0007669"/>
    <property type="project" value="InterPro"/>
</dbReference>
<dbReference type="SUPFAM" id="SSF52833">
    <property type="entry name" value="Thioredoxin-like"/>
    <property type="match status" value="1"/>
</dbReference>
<keyword evidence="1" id="KW-0732">Signal</keyword>
<name>Q86QQ7_MASBA</name>
<dbReference type="Gene3D" id="1.20.1150.12">
    <property type="entry name" value="Endoplasmic reticulum resident protein 29, C-terminal domain"/>
    <property type="match status" value="1"/>
</dbReference>
<dbReference type="EMBL" id="AY172973">
    <property type="protein sequence ID" value="AAO22148.1"/>
    <property type="molecule type" value="Genomic_DNA"/>
</dbReference>
<proteinExistence type="predicted"/>
<dbReference type="GO" id="GO:0016853">
    <property type="term" value="F:isomerase activity"/>
    <property type="evidence" value="ECO:0007669"/>
    <property type="project" value="UniProtKB-KW"/>
</dbReference>
<dbReference type="InterPro" id="IPR036249">
    <property type="entry name" value="Thioredoxin-like_sf"/>
</dbReference>
<dbReference type="PANTHER" id="PTHR12211">
    <property type="entry name" value="ENDOPLASMIC RETICULUM PROTEIN ERP29"/>
    <property type="match status" value="1"/>
</dbReference>
<dbReference type="PANTHER" id="PTHR12211:SF0">
    <property type="entry name" value="ENDOPLASMIC RETICULUM RESIDENT PROTEIN 29"/>
    <property type="match status" value="1"/>
</dbReference>
<keyword evidence="3" id="KW-0413">Isomerase</keyword>
<dbReference type="AlphaFoldDB" id="Q86QQ7"/>
<dbReference type="SUPFAM" id="SSF47933">
    <property type="entry name" value="ERP29 C domain-like"/>
    <property type="match status" value="1"/>
</dbReference>
<feature type="signal peptide" evidence="1">
    <location>
        <begin position="1"/>
        <end position="19"/>
    </location>
</feature>
<dbReference type="CDD" id="cd00238">
    <property type="entry name" value="ERp29c"/>
    <property type="match status" value="1"/>
</dbReference>
<dbReference type="InterPro" id="IPR036356">
    <property type="entry name" value="ERp29_C_sf"/>
</dbReference>
<accession>Q86QQ7</accession>
<reference evidence="3" key="2">
    <citation type="submission" date="2003-01" db="EMBL/GenBank/DDBJ databases">
        <title>Metabolic enzymes of the amitochondriate protist, Mastigamoeba balamuthi.</title>
        <authorList>
            <person name="Muller M."/>
        </authorList>
    </citation>
    <scope>NUCLEOTIDE SEQUENCE</scope>
    <source>
        <strain evidence="3">ATCC 30984</strain>
    </source>
</reference>
<dbReference type="InterPro" id="IPR011679">
    <property type="entry name" value="ERp29_C"/>
</dbReference>
<dbReference type="InterPro" id="IPR016855">
    <property type="entry name" value="ERp29"/>
</dbReference>